<keyword evidence="4" id="KW-1185">Reference proteome</keyword>
<evidence type="ECO:0000313" key="4">
    <source>
        <dbReference type="Proteomes" id="UP000049983"/>
    </source>
</evidence>
<dbReference type="OrthoDB" id="9804723at2"/>
<dbReference type="EMBL" id="CXWC01000010">
    <property type="protein sequence ID" value="CTQ71932.1"/>
    <property type="molecule type" value="Genomic_DNA"/>
</dbReference>
<protein>
    <submittedName>
        <fullName evidence="3">AB hydrolase superfamily protein YdjP</fullName>
        <ecNumber evidence="3">3.-.-.-</ecNumber>
    </submittedName>
</protein>
<dbReference type="GO" id="GO:0016787">
    <property type="term" value="F:hydrolase activity"/>
    <property type="evidence" value="ECO:0007669"/>
    <property type="project" value="UniProtKB-KW"/>
</dbReference>
<evidence type="ECO:0000256" key="1">
    <source>
        <dbReference type="ARBA" id="ARBA00022801"/>
    </source>
</evidence>
<feature type="domain" description="AB hydrolase-1" evidence="2">
    <location>
        <begin position="27"/>
        <end position="272"/>
    </location>
</feature>
<dbReference type="Pfam" id="PF12697">
    <property type="entry name" value="Abhydrolase_6"/>
    <property type="match status" value="1"/>
</dbReference>
<proteinExistence type="predicted"/>
<dbReference type="InterPro" id="IPR000073">
    <property type="entry name" value="AB_hydrolase_1"/>
</dbReference>
<dbReference type="EC" id="3.-.-.-" evidence="3"/>
<reference evidence="4" key="1">
    <citation type="submission" date="2015-07" db="EMBL/GenBank/DDBJ databases">
        <authorList>
            <person name="Rodrigo-Torres Lidia"/>
            <person name="Arahal R.David."/>
        </authorList>
    </citation>
    <scope>NUCLEOTIDE SEQUENCE [LARGE SCALE GENOMIC DNA]</scope>
    <source>
        <strain evidence="4">CECT 5096</strain>
    </source>
</reference>
<gene>
    <name evidence="3" type="primary">ydjP_2</name>
    <name evidence="3" type="ORF">LA5096_03109</name>
</gene>
<dbReference type="STRING" id="311410.LA5095_01855"/>
<accession>A0A0M6Z5E1</accession>
<sequence length="286" mass="31968">MNMQRKSIRILDGPVLSYLEGGTGRPLLMLHGWSQSATGFSGQFEKLCETRHVIALDWRGHGESEKPETGYRICRFAKDLVEFLDALSLTDFDVLCHSLGASVIWAYLSMFGKERPPQKVIFIDEPAALLARPDWNEQVQREAGAIIASLEILANFTNSIRNADTVAAHAEILRPMFTNSFPEEKLFAVAKENLKFPRSHAAVLLADNCLQDWRSVVGEIDKEVLVVAAEASPHPLDSQIWIANQIKGAELEIFAETEGGSHFMFLENPDRFNFVLNGFLNRPGRG</sequence>
<dbReference type="Proteomes" id="UP000049983">
    <property type="component" value="Unassembled WGS sequence"/>
</dbReference>
<name>A0A0M6Z5E1_9HYPH</name>
<dbReference type="InterPro" id="IPR029058">
    <property type="entry name" value="AB_hydrolase_fold"/>
</dbReference>
<keyword evidence="1 3" id="KW-0378">Hydrolase</keyword>
<evidence type="ECO:0000313" key="3">
    <source>
        <dbReference type="EMBL" id="CTQ71932.1"/>
    </source>
</evidence>
<dbReference type="InterPro" id="IPR050266">
    <property type="entry name" value="AB_hydrolase_sf"/>
</dbReference>
<dbReference type="Gene3D" id="3.40.50.1820">
    <property type="entry name" value="alpha/beta hydrolase"/>
    <property type="match status" value="1"/>
</dbReference>
<dbReference type="PANTHER" id="PTHR43798:SF31">
    <property type="entry name" value="AB HYDROLASE SUPERFAMILY PROTEIN YCLE"/>
    <property type="match status" value="1"/>
</dbReference>
<dbReference type="SUPFAM" id="SSF53474">
    <property type="entry name" value="alpha/beta-Hydrolases"/>
    <property type="match status" value="1"/>
</dbReference>
<organism evidence="3 4">
    <name type="scientific">Roseibium album</name>
    <dbReference type="NCBI Taxonomy" id="311410"/>
    <lineage>
        <taxon>Bacteria</taxon>
        <taxon>Pseudomonadati</taxon>
        <taxon>Pseudomonadota</taxon>
        <taxon>Alphaproteobacteria</taxon>
        <taxon>Hyphomicrobiales</taxon>
        <taxon>Stappiaceae</taxon>
        <taxon>Roseibium</taxon>
    </lineage>
</organism>
<evidence type="ECO:0000259" key="2">
    <source>
        <dbReference type="Pfam" id="PF12697"/>
    </source>
</evidence>
<dbReference type="AlphaFoldDB" id="A0A0M6Z5E1"/>
<dbReference type="PANTHER" id="PTHR43798">
    <property type="entry name" value="MONOACYLGLYCEROL LIPASE"/>
    <property type="match status" value="1"/>
</dbReference>
<dbReference type="GO" id="GO:0016020">
    <property type="term" value="C:membrane"/>
    <property type="evidence" value="ECO:0007669"/>
    <property type="project" value="TreeGrafter"/>
</dbReference>